<feature type="domain" description="DIX" evidence="7">
    <location>
        <begin position="867"/>
        <end position="949"/>
    </location>
</feature>
<dbReference type="GO" id="GO:0005634">
    <property type="term" value="C:nucleus"/>
    <property type="evidence" value="ECO:0007669"/>
    <property type="project" value="TreeGrafter"/>
</dbReference>
<evidence type="ECO:0000313" key="9">
    <source>
        <dbReference type="Proteomes" id="UP000494165"/>
    </source>
</evidence>
<dbReference type="PRINTS" id="PR01301">
    <property type="entry name" value="RGSPROTEIN"/>
</dbReference>
<comment type="caution">
    <text evidence="8">The sequence shown here is derived from an EMBL/GenBank/DDBJ whole genome shotgun (WGS) entry which is preliminary data.</text>
</comment>
<evidence type="ECO:0000259" key="6">
    <source>
        <dbReference type="PROSITE" id="PS50132"/>
    </source>
</evidence>
<organism evidence="8 9">
    <name type="scientific">Cloeon dipterum</name>
    <dbReference type="NCBI Taxonomy" id="197152"/>
    <lineage>
        <taxon>Eukaryota</taxon>
        <taxon>Metazoa</taxon>
        <taxon>Ecdysozoa</taxon>
        <taxon>Arthropoda</taxon>
        <taxon>Hexapoda</taxon>
        <taxon>Insecta</taxon>
        <taxon>Pterygota</taxon>
        <taxon>Palaeoptera</taxon>
        <taxon>Ephemeroptera</taxon>
        <taxon>Pisciforma</taxon>
        <taxon>Baetidae</taxon>
        <taxon>Cloeon</taxon>
    </lineage>
</organism>
<dbReference type="Pfam" id="PF08833">
    <property type="entry name" value="Axin_b-cat_bind"/>
    <property type="match status" value="1"/>
</dbReference>
<name>A0A8S1CFT3_9INSE</name>
<keyword evidence="9" id="KW-1185">Reference proteome</keyword>
<comment type="subcellular location">
    <subcellularLocation>
        <location evidence="1">Cytoplasm</location>
    </subcellularLocation>
</comment>
<protein>
    <recommendedName>
        <fullName evidence="10">RGS domain-containing protein</fullName>
    </recommendedName>
</protein>
<dbReference type="InterPro" id="IPR036305">
    <property type="entry name" value="RGS_sf"/>
</dbReference>
<keyword evidence="3 4" id="KW-0879">Wnt signaling pathway</keyword>
<dbReference type="GO" id="GO:0060090">
    <property type="term" value="F:molecular adaptor activity"/>
    <property type="evidence" value="ECO:0007669"/>
    <property type="project" value="TreeGrafter"/>
</dbReference>
<dbReference type="GO" id="GO:0090090">
    <property type="term" value="P:negative regulation of canonical Wnt signaling pathway"/>
    <property type="evidence" value="ECO:0007669"/>
    <property type="project" value="InterPro"/>
</dbReference>
<dbReference type="Proteomes" id="UP000494165">
    <property type="component" value="Unassembled WGS sequence"/>
</dbReference>
<evidence type="ECO:0000256" key="4">
    <source>
        <dbReference type="PROSITE-ProRule" id="PRU00069"/>
    </source>
</evidence>
<feature type="region of interest" description="Disordered" evidence="5">
    <location>
        <begin position="378"/>
        <end position="417"/>
    </location>
</feature>
<sequence>MSHHSLPATTAGTEQRADITTSISTTTCCTMPGASPEGLLTSDENSPRPPVLGCEQEPTASGTSFSEVSKPEWMFSMFHPPSSFTQDFHTGNITFAQYADSSRVSLPGVSDRATHCNFPEIPSCLLWAKSLTHLLEDPTGSELFVDFLTEEKCQSNLNFWFACEGLKNQPNETAAKMMRVVYRTYIKYNPATAKHQTINLDERVRKKVIAKMEGFPKDPTYLDRHLFDEAQRSVMMYINENEYQMFLRSETYIRHVRAMQSRALGDGSEEECSSSSSSNGKELTAPMGLLPTLHEDSELQGAYRTDASLSLTKSHLRATQNKRALESRPLPEASMYVLLKKAATSMTSMVPNPYHVPSRQSFLYSSYNPVSRQDSELQSLSSDAYTSDSASVTNNSADGSRYRSVKKQSKPINKDPFLHTTMIPRTQRISRENLTPMKPEEFFKILSAKLEIVAKARELEEQLDKKLFQGECGGEEMVTTSEHGDSKQLEETFEDSLLIGEKGTPSSALPSSAPADRLNSADDQSILDMHVSRIWPSITPVIVSPRASSPDSWRTATTLPMMGGLQSLQSPTPNPLPAFSAAAAQHHTKFYARHTRKDKDGVSILSSDSGNVRDYMDSSHRPFIPKSKSMTDCGSQQPVEPYATQGHASRMFSKESMTGKPSGTRRTLTDLSDSGVSVVSETPSCQTKDSRVMYWLLQNEAGQVIGNAGYSHSDSSSKHKSSRSGGASASNTQRQARTSKKPSGSTGSRSGSQERSSALLTSFKKGATWCDAPKQPFVADPSMPPIDNPHTPTQLEEARRRLEDNLKVEEARLKAKSAVRQRYGIALPGKSLPLSPCTEQSSGSGHSTLKKNPPPSSLVSTLSRAPSEYTTVVFTFCDEAVPYRTKINNKHLTLREFKELLPKKGTYRYFFKTECDDVDTKVVNEEVMDDNEIVPLMEGKVMAQIENDNILRPKILCLANILKWMTTKKCTGAIVPVDMAPFSRQIFYEVASKNKHLK</sequence>
<dbReference type="InterPro" id="IPR038207">
    <property type="entry name" value="DIX_dom_sf"/>
</dbReference>
<dbReference type="Pfam" id="PF00778">
    <property type="entry name" value="DIX"/>
    <property type="match status" value="1"/>
</dbReference>
<feature type="region of interest" description="Disordered" evidence="5">
    <location>
        <begin position="33"/>
        <end position="65"/>
    </location>
</feature>
<feature type="region of interest" description="Disordered" evidence="5">
    <location>
        <begin position="707"/>
        <end position="758"/>
    </location>
</feature>
<dbReference type="Gene3D" id="1.10.167.10">
    <property type="entry name" value="Regulator of G-protein Signalling 4, domain 2"/>
    <property type="match status" value="1"/>
</dbReference>
<evidence type="ECO:0000256" key="5">
    <source>
        <dbReference type="SAM" id="MobiDB-lite"/>
    </source>
</evidence>
<gene>
    <name evidence="8" type="ORF">CLODIP_2_CD04503</name>
</gene>
<dbReference type="Gene3D" id="2.40.240.130">
    <property type="match status" value="1"/>
</dbReference>
<evidence type="ECO:0000256" key="2">
    <source>
        <dbReference type="ARBA" id="ARBA00022490"/>
    </source>
</evidence>
<dbReference type="GO" id="GO:0048468">
    <property type="term" value="P:cell development"/>
    <property type="evidence" value="ECO:0007669"/>
    <property type="project" value="TreeGrafter"/>
</dbReference>
<dbReference type="InterPro" id="IPR014936">
    <property type="entry name" value="Axin_b-cat-bd"/>
</dbReference>
<dbReference type="PROSITE" id="PS50841">
    <property type="entry name" value="DIX"/>
    <property type="match status" value="1"/>
</dbReference>
<evidence type="ECO:0000256" key="3">
    <source>
        <dbReference type="ARBA" id="ARBA00022687"/>
    </source>
</evidence>
<feature type="compositionally biased region" description="Polar residues" evidence="5">
    <location>
        <begin position="731"/>
        <end position="758"/>
    </location>
</feature>
<feature type="compositionally biased region" description="Polar residues" evidence="5">
    <location>
        <begin position="655"/>
        <end position="683"/>
    </location>
</feature>
<dbReference type="GO" id="GO:0016055">
    <property type="term" value="P:Wnt signaling pathway"/>
    <property type="evidence" value="ECO:0007669"/>
    <property type="project" value="UniProtKB-KW"/>
</dbReference>
<dbReference type="InterPro" id="IPR001158">
    <property type="entry name" value="DIX"/>
</dbReference>
<dbReference type="InterPro" id="IPR029071">
    <property type="entry name" value="Ubiquitin-like_domsf"/>
</dbReference>
<accession>A0A8S1CFT3</accession>
<feature type="region of interest" description="Disordered" evidence="5">
    <location>
        <begin position="626"/>
        <end position="683"/>
    </location>
</feature>
<keyword evidence="2" id="KW-0963">Cytoplasm</keyword>
<feature type="region of interest" description="Disordered" evidence="5">
    <location>
        <begin position="264"/>
        <end position="285"/>
    </location>
</feature>
<dbReference type="Pfam" id="PF00615">
    <property type="entry name" value="RGS"/>
    <property type="match status" value="1"/>
</dbReference>
<dbReference type="SMART" id="SM00315">
    <property type="entry name" value="RGS"/>
    <property type="match status" value="1"/>
</dbReference>
<feature type="region of interest" description="Disordered" evidence="5">
    <location>
        <begin position="500"/>
        <end position="519"/>
    </location>
</feature>
<dbReference type="OrthoDB" id="10007451at2759"/>
<evidence type="ECO:0000259" key="7">
    <source>
        <dbReference type="PROSITE" id="PS50841"/>
    </source>
</evidence>
<dbReference type="SMART" id="SM00021">
    <property type="entry name" value="DAX"/>
    <property type="match status" value="1"/>
</dbReference>
<feature type="compositionally biased region" description="Polar residues" evidence="5">
    <location>
        <begin position="837"/>
        <end position="847"/>
    </location>
</feature>
<dbReference type="GO" id="GO:0008013">
    <property type="term" value="F:beta-catenin binding"/>
    <property type="evidence" value="ECO:0007669"/>
    <property type="project" value="TreeGrafter"/>
</dbReference>
<feature type="compositionally biased region" description="Low complexity" evidence="5">
    <location>
        <begin position="505"/>
        <end position="515"/>
    </location>
</feature>
<feature type="region of interest" description="Disordered" evidence="5">
    <location>
        <begin position="830"/>
        <end position="862"/>
    </location>
</feature>
<dbReference type="SUPFAM" id="SSF54236">
    <property type="entry name" value="Ubiquitin-like"/>
    <property type="match status" value="1"/>
</dbReference>
<dbReference type="GO" id="GO:0019901">
    <property type="term" value="F:protein kinase binding"/>
    <property type="evidence" value="ECO:0007669"/>
    <property type="project" value="TreeGrafter"/>
</dbReference>
<dbReference type="GO" id="GO:0032436">
    <property type="term" value="P:positive regulation of proteasomal ubiquitin-dependent protein catabolic process"/>
    <property type="evidence" value="ECO:0007669"/>
    <property type="project" value="TreeGrafter"/>
</dbReference>
<dbReference type="GO" id="GO:0005737">
    <property type="term" value="C:cytoplasm"/>
    <property type="evidence" value="ECO:0007669"/>
    <property type="project" value="UniProtKB-SubCell"/>
</dbReference>
<feature type="domain" description="RGS" evidence="6">
    <location>
        <begin position="130"/>
        <end position="256"/>
    </location>
</feature>
<dbReference type="SUPFAM" id="SSF48097">
    <property type="entry name" value="Regulator of G-protein signaling, RGS"/>
    <property type="match status" value="1"/>
</dbReference>
<dbReference type="PANTHER" id="PTHR46102:SF2">
    <property type="entry name" value="AXIN"/>
    <property type="match status" value="1"/>
</dbReference>
<evidence type="ECO:0008006" key="10">
    <source>
        <dbReference type="Google" id="ProtNLM"/>
    </source>
</evidence>
<feature type="compositionally biased region" description="Polar residues" evidence="5">
    <location>
        <begin position="628"/>
        <end position="638"/>
    </location>
</feature>
<dbReference type="EMBL" id="CADEPI010000054">
    <property type="protein sequence ID" value="CAB3370667.1"/>
    <property type="molecule type" value="Genomic_DNA"/>
</dbReference>
<reference evidence="8 9" key="1">
    <citation type="submission" date="2020-04" db="EMBL/GenBank/DDBJ databases">
        <authorList>
            <person name="Alioto T."/>
            <person name="Alioto T."/>
            <person name="Gomez Garrido J."/>
        </authorList>
    </citation>
    <scope>NUCLEOTIDE SEQUENCE [LARGE SCALE GENOMIC DNA]</scope>
</reference>
<dbReference type="GO" id="GO:0030877">
    <property type="term" value="C:beta-catenin destruction complex"/>
    <property type="evidence" value="ECO:0007669"/>
    <property type="project" value="TreeGrafter"/>
</dbReference>
<evidence type="ECO:0000313" key="8">
    <source>
        <dbReference type="EMBL" id="CAB3370667.1"/>
    </source>
</evidence>
<dbReference type="InterPro" id="IPR043581">
    <property type="entry name" value="Axin-like"/>
</dbReference>
<dbReference type="InterPro" id="IPR044926">
    <property type="entry name" value="RGS_subdomain_2"/>
</dbReference>
<feature type="compositionally biased region" description="Polar residues" evidence="5">
    <location>
        <begin position="378"/>
        <end position="398"/>
    </location>
</feature>
<proteinExistence type="predicted"/>
<dbReference type="GO" id="GO:0031625">
    <property type="term" value="F:ubiquitin protein ligase binding"/>
    <property type="evidence" value="ECO:0007669"/>
    <property type="project" value="TreeGrafter"/>
</dbReference>
<dbReference type="GO" id="GO:0005886">
    <property type="term" value="C:plasma membrane"/>
    <property type="evidence" value="ECO:0007669"/>
    <property type="project" value="TreeGrafter"/>
</dbReference>
<dbReference type="AlphaFoldDB" id="A0A8S1CFT3"/>
<evidence type="ECO:0000256" key="1">
    <source>
        <dbReference type="ARBA" id="ARBA00004496"/>
    </source>
</evidence>
<dbReference type="InterPro" id="IPR016137">
    <property type="entry name" value="RGS"/>
</dbReference>
<dbReference type="PANTHER" id="PTHR46102">
    <property type="entry name" value="AXIN"/>
    <property type="match status" value="1"/>
</dbReference>
<dbReference type="PROSITE" id="PS50132">
    <property type="entry name" value="RGS"/>
    <property type="match status" value="1"/>
</dbReference>